<proteinExistence type="predicted"/>
<dbReference type="Proteomes" id="UP001597545">
    <property type="component" value="Unassembled WGS sequence"/>
</dbReference>
<sequence length="74" mass="8492">MQAILELQKQFPEVVGMTNEELYQFFIGEITTSCYTNGFVRYQQTIAFVRGTFENVKISALDELGLARAHEVQQ</sequence>
<keyword evidence="2" id="KW-1185">Reference proteome</keyword>
<protein>
    <submittedName>
        <fullName evidence="1">Uncharacterized protein</fullName>
    </submittedName>
</protein>
<name>A0ABW5KHP9_9SPHI</name>
<evidence type="ECO:0000313" key="1">
    <source>
        <dbReference type="EMBL" id="MFD2547668.1"/>
    </source>
</evidence>
<comment type="caution">
    <text evidence="1">The sequence shown here is derived from an EMBL/GenBank/DDBJ whole genome shotgun (WGS) entry which is preliminary data.</text>
</comment>
<dbReference type="EMBL" id="JBHULR010000003">
    <property type="protein sequence ID" value="MFD2547668.1"/>
    <property type="molecule type" value="Genomic_DNA"/>
</dbReference>
<gene>
    <name evidence="1" type="ORF">ACFSR5_08430</name>
</gene>
<organism evidence="1 2">
    <name type="scientific">Sphingobacterium suaedae</name>
    <dbReference type="NCBI Taxonomy" id="1686402"/>
    <lineage>
        <taxon>Bacteria</taxon>
        <taxon>Pseudomonadati</taxon>
        <taxon>Bacteroidota</taxon>
        <taxon>Sphingobacteriia</taxon>
        <taxon>Sphingobacteriales</taxon>
        <taxon>Sphingobacteriaceae</taxon>
        <taxon>Sphingobacterium</taxon>
    </lineage>
</organism>
<evidence type="ECO:0000313" key="2">
    <source>
        <dbReference type="Proteomes" id="UP001597545"/>
    </source>
</evidence>
<accession>A0ABW5KHP9</accession>
<reference evidence="2" key="1">
    <citation type="journal article" date="2019" name="Int. J. Syst. Evol. Microbiol.">
        <title>The Global Catalogue of Microorganisms (GCM) 10K type strain sequencing project: providing services to taxonomists for standard genome sequencing and annotation.</title>
        <authorList>
            <consortium name="The Broad Institute Genomics Platform"/>
            <consortium name="The Broad Institute Genome Sequencing Center for Infectious Disease"/>
            <person name="Wu L."/>
            <person name="Ma J."/>
        </authorList>
    </citation>
    <scope>NUCLEOTIDE SEQUENCE [LARGE SCALE GENOMIC DNA]</scope>
    <source>
        <strain evidence="2">KCTC 42662</strain>
    </source>
</reference>
<dbReference type="RefSeq" id="WP_380902644.1">
    <property type="nucleotide sequence ID" value="NZ_JBHUEG010000007.1"/>
</dbReference>